<name>A0A317XIF3_9BASI</name>
<feature type="region of interest" description="Disordered" evidence="1">
    <location>
        <begin position="24"/>
        <end position="105"/>
    </location>
</feature>
<sequence length="175" mass="18224">MTANSTAKLGSIGAVTRQAYLNRYASHTENDTENVDTPEVPVAPDDPVTTVSNPPAPLSASAPASVSVAVDTTKTDPKAAGLGTPTAPGVDPNAAHPPSAAREQDVPLYYKLKGKGKGRAVFYDPGRSNVAQLFEVASQLSLPEPTFNSVSCGPPHRLEHTVTVDFMGLVLSDDT</sequence>
<keyword evidence="3" id="KW-1185">Reference proteome</keyword>
<evidence type="ECO:0000313" key="2">
    <source>
        <dbReference type="EMBL" id="PWY98046.1"/>
    </source>
</evidence>
<dbReference type="InParanoid" id="A0A317XIF3"/>
<proteinExistence type="predicted"/>
<reference evidence="2 3" key="1">
    <citation type="journal article" date="2018" name="Mol. Biol. Evol.">
        <title>Broad Genomic Sampling Reveals a Smut Pathogenic Ancestry of the Fungal Clade Ustilaginomycotina.</title>
        <authorList>
            <person name="Kijpornyongpan T."/>
            <person name="Mondo S.J."/>
            <person name="Barry K."/>
            <person name="Sandor L."/>
            <person name="Lee J."/>
            <person name="Lipzen A."/>
            <person name="Pangilinan J."/>
            <person name="LaButti K."/>
            <person name="Hainaut M."/>
            <person name="Henrissat B."/>
            <person name="Grigoriev I.V."/>
            <person name="Spatafora J.W."/>
            <person name="Aime M.C."/>
        </authorList>
    </citation>
    <scope>NUCLEOTIDE SEQUENCE [LARGE SCALE GENOMIC DNA]</scope>
    <source>
        <strain evidence="2 3">MCA 3645</strain>
    </source>
</reference>
<evidence type="ECO:0000313" key="3">
    <source>
        <dbReference type="Proteomes" id="UP000246740"/>
    </source>
</evidence>
<evidence type="ECO:0000256" key="1">
    <source>
        <dbReference type="SAM" id="MobiDB-lite"/>
    </source>
</evidence>
<protein>
    <submittedName>
        <fullName evidence="2">Uncharacterized protein</fullName>
    </submittedName>
</protein>
<feature type="non-terminal residue" evidence="2">
    <location>
        <position position="175"/>
    </location>
</feature>
<dbReference type="OrthoDB" id="2555303at2759"/>
<accession>A0A317XIF3</accession>
<gene>
    <name evidence="2" type="ORF">BCV70DRAFT_238977</name>
</gene>
<dbReference type="EMBL" id="KZ819200">
    <property type="protein sequence ID" value="PWY98046.1"/>
    <property type="molecule type" value="Genomic_DNA"/>
</dbReference>
<organism evidence="2 3">
    <name type="scientific">Testicularia cyperi</name>
    <dbReference type="NCBI Taxonomy" id="1882483"/>
    <lineage>
        <taxon>Eukaryota</taxon>
        <taxon>Fungi</taxon>
        <taxon>Dikarya</taxon>
        <taxon>Basidiomycota</taxon>
        <taxon>Ustilaginomycotina</taxon>
        <taxon>Ustilaginomycetes</taxon>
        <taxon>Ustilaginales</taxon>
        <taxon>Anthracoideaceae</taxon>
        <taxon>Testicularia</taxon>
    </lineage>
</organism>
<feature type="compositionally biased region" description="Low complexity" evidence="1">
    <location>
        <begin position="37"/>
        <end position="70"/>
    </location>
</feature>
<dbReference type="Proteomes" id="UP000246740">
    <property type="component" value="Unassembled WGS sequence"/>
</dbReference>
<dbReference type="AlphaFoldDB" id="A0A317XIF3"/>